<dbReference type="PROSITE" id="PS51257">
    <property type="entry name" value="PROKAR_LIPOPROTEIN"/>
    <property type="match status" value="1"/>
</dbReference>
<reference evidence="2 3" key="1">
    <citation type="journal article" date="2019" name="Syst. Appl. Microbiol.">
        <title>New species of pathogenic Pseudomonas isolated from citrus in Tunisia: Proposal of Pseudomonas kairouanensis sp. nov. and Pseudomonas nabeulensis sp. nov.</title>
        <authorList>
            <person name="Oueslati M."/>
            <person name="Mulet M."/>
            <person name="Gomila M."/>
            <person name="Berge O."/>
            <person name="Hajlaoui M.R."/>
            <person name="Lalucat J."/>
            <person name="Sadfi-Zouaoui N."/>
            <person name="Garcia-Valdes E."/>
        </authorList>
    </citation>
    <scope>NUCLEOTIDE SEQUENCE [LARGE SCALE GENOMIC DNA]</scope>
    <source>
        <strain evidence="2 3">KC12</strain>
    </source>
</reference>
<gene>
    <name evidence="2" type="ORF">DYL59_02270</name>
</gene>
<dbReference type="EMBL" id="QUZU01000001">
    <property type="protein sequence ID" value="TFY92811.1"/>
    <property type="molecule type" value="Genomic_DNA"/>
</dbReference>
<evidence type="ECO:0000256" key="1">
    <source>
        <dbReference type="SAM" id="Phobius"/>
    </source>
</evidence>
<sequence>MERVSEIRLVKRSFWGELSYRSNWFIFGLIACILLAFIPIVGWVMAAGVFLAMVWKTFGLREKQRVGDCPVCTQTLLIEPKVEGIDCPVCQSYVEISDNRLIVED</sequence>
<name>A0A4Z0B265_9PSED</name>
<dbReference type="RefSeq" id="WP_135287699.1">
    <property type="nucleotide sequence ID" value="NZ_QUZU01000001.1"/>
</dbReference>
<comment type="caution">
    <text evidence="2">The sequence shown here is derived from an EMBL/GenBank/DDBJ whole genome shotgun (WGS) entry which is preliminary data.</text>
</comment>
<feature type="transmembrane region" description="Helical" evidence="1">
    <location>
        <begin position="24"/>
        <end position="55"/>
    </location>
</feature>
<evidence type="ECO:0000313" key="3">
    <source>
        <dbReference type="Proteomes" id="UP000297391"/>
    </source>
</evidence>
<keyword evidence="1" id="KW-0812">Transmembrane</keyword>
<dbReference type="Proteomes" id="UP000297391">
    <property type="component" value="Unassembled WGS sequence"/>
</dbReference>
<keyword evidence="1" id="KW-1133">Transmembrane helix</keyword>
<keyword evidence="3" id="KW-1185">Reference proteome</keyword>
<proteinExistence type="predicted"/>
<organism evidence="2 3">
    <name type="scientific">Pseudomonas kairouanensis</name>
    <dbReference type="NCBI Taxonomy" id="2293832"/>
    <lineage>
        <taxon>Bacteria</taxon>
        <taxon>Pseudomonadati</taxon>
        <taxon>Pseudomonadota</taxon>
        <taxon>Gammaproteobacteria</taxon>
        <taxon>Pseudomonadales</taxon>
        <taxon>Pseudomonadaceae</taxon>
        <taxon>Pseudomonas</taxon>
    </lineage>
</organism>
<accession>A0A4Z0B265</accession>
<evidence type="ECO:0000313" key="2">
    <source>
        <dbReference type="EMBL" id="TFY92811.1"/>
    </source>
</evidence>
<protein>
    <submittedName>
        <fullName evidence="2">Uncharacterized protein</fullName>
    </submittedName>
</protein>
<keyword evidence="1" id="KW-0472">Membrane</keyword>
<dbReference type="OrthoDB" id="9864282at2"/>
<dbReference type="AlphaFoldDB" id="A0A4Z0B265"/>